<proteinExistence type="predicted"/>
<gene>
    <name evidence="2" type="ORF">C2H86_12735</name>
</gene>
<name>A0A6I6XQP4_PSEPU</name>
<keyword evidence="1" id="KW-1133">Transmembrane helix</keyword>
<evidence type="ECO:0000313" key="2">
    <source>
        <dbReference type="EMBL" id="QHG68237.1"/>
    </source>
</evidence>
<reference evidence="2 3" key="1">
    <citation type="submission" date="2020-02" db="EMBL/GenBank/DDBJ databases">
        <title>Pseudomonas Putida W5 Complete Genome Assembly.</title>
        <authorList>
            <person name="Yuan Z.-C."/>
            <person name="Shaw G.A."/>
            <person name="Cusano A.D."/>
            <person name="Caddey B.J."/>
            <person name="Weselowski B.J."/>
        </authorList>
    </citation>
    <scope>NUCLEOTIDE SEQUENCE [LARGE SCALE GENOMIC DNA]</scope>
    <source>
        <strain evidence="2 3">W5</strain>
    </source>
</reference>
<dbReference type="AlphaFoldDB" id="A0A6I6XQP4"/>
<protein>
    <submittedName>
        <fullName evidence="2">Uncharacterized protein</fullName>
    </submittedName>
</protein>
<sequence length="91" mass="10516">MTHFKEQHLVFRTLMELIYVVSVAFTVLALVFIPCAILSLGMLLVLGIDDRFVEPVVTYIAFPEAVVISGYLLVRYRRQITEIIESITPWW</sequence>
<keyword evidence="1" id="KW-0812">Transmembrane</keyword>
<feature type="transmembrane region" description="Helical" evidence="1">
    <location>
        <begin position="56"/>
        <end position="74"/>
    </location>
</feature>
<organism evidence="2 3">
    <name type="scientific">Pseudomonas putida</name>
    <name type="common">Arthrobacter siderocapsulatus</name>
    <dbReference type="NCBI Taxonomy" id="303"/>
    <lineage>
        <taxon>Bacteria</taxon>
        <taxon>Pseudomonadati</taxon>
        <taxon>Pseudomonadota</taxon>
        <taxon>Gammaproteobacteria</taxon>
        <taxon>Pseudomonadales</taxon>
        <taxon>Pseudomonadaceae</taxon>
        <taxon>Pseudomonas</taxon>
    </lineage>
</organism>
<dbReference type="EMBL" id="CP026115">
    <property type="protein sequence ID" value="QHG68237.1"/>
    <property type="molecule type" value="Genomic_DNA"/>
</dbReference>
<dbReference type="Proteomes" id="UP000464480">
    <property type="component" value="Chromosome"/>
</dbReference>
<feature type="transmembrane region" description="Helical" evidence="1">
    <location>
        <begin position="17"/>
        <end position="44"/>
    </location>
</feature>
<evidence type="ECO:0000313" key="3">
    <source>
        <dbReference type="Proteomes" id="UP000464480"/>
    </source>
</evidence>
<evidence type="ECO:0000256" key="1">
    <source>
        <dbReference type="SAM" id="Phobius"/>
    </source>
</evidence>
<keyword evidence="1" id="KW-0472">Membrane</keyword>
<accession>A0A6I6XQP4</accession>